<protein>
    <submittedName>
        <fullName evidence="2">Uncharacterized protein</fullName>
    </submittedName>
</protein>
<dbReference type="RefSeq" id="WP_369058757.1">
    <property type="nucleotide sequence ID" value="NZ_CP158375.1"/>
</dbReference>
<name>A0AB39KR62_9CAUL</name>
<accession>A0AB39KR62</accession>
<dbReference type="AlphaFoldDB" id="A0AB39KR62"/>
<feature type="transmembrane region" description="Helical" evidence="1">
    <location>
        <begin position="19"/>
        <end position="45"/>
    </location>
</feature>
<dbReference type="EMBL" id="CP158375">
    <property type="protein sequence ID" value="XDO95903.1"/>
    <property type="molecule type" value="Genomic_DNA"/>
</dbReference>
<sequence>MGLYTFGERTRRAWASASLFCLTLLKLRAIVVVGTIFSIAAIAAIEPLFTGEVPQNLSFRYLVMEFTFSVIVSASASKNGIGLGLASGAVSAAWIWSVIQLRPHITSQFGI</sequence>
<proteinExistence type="predicted"/>
<evidence type="ECO:0000256" key="1">
    <source>
        <dbReference type="SAM" id="Phobius"/>
    </source>
</evidence>
<keyword evidence="1" id="KW-1133">Transmembrane helix</keyword>
<gene>
    <name evidence="2" type="ORF">ABOZ73_14025</name>
</gene>
<keyword evidence="1" id="KW-0472">Membrane</keyword>
<keyword evidence="1" id="KW-0812">Transmembrane</keyword>
<evidence type="ECO:0000313" key="2">
    <source>
        <dbReference type="EMBL" id="XDO95903.1"/>
    </source>
</evidence>
<feature type="transmembrane region" description="Helical" evidence="1">
    <location>
        <begin position="57"/>
        <end position="74"/>
    </location>
</feature>
<reference evidence="2" key="1">
    <citation type="submission" date="2024-06" db="EMBL/GenBank/DDBJ databases">
        <title>Caulobacter inopinatus, sp. nov.</title>
        <authorList>
            <person name="Donachie S.P."/>
        </authorList>
    </citation>
    <scope>NUCLEOTIDE SEQUENCE</scope>
    <source>
        <strain evidence="2">73W</strain>
    </source>
</reference>
<organism evidence="2">
    <name type="scientific">Caulobacter sp. 73W</name>
    <dbReference type="NCBI Taxonomy" id="3161137"/>
    <lineage>
        <taxon>Bacteria</taxon>
        <taxon>Pseudomonadati</taxon>
        <taxon>Pseudomonadota</taxon>
        <taxon>Alphaproteobacteria</taxon>
        <taxon>Caulobacterales</taxon>
        <taxon>Caulobacteraceae</taxon>
        <taxon>Caulobacter</taxon>
    </lineage>
</organism>
<feature type="transmembrane region" description="Helical" evidence="1">
    <location>
        <begin position="81"/>
        <end position="99"/>
    </location>
</feature>